<dbReference type="InterPro" id="IPR050303">
    <property type="entry name" value="GatZ_KbaZ_carbometab"/>
</dbReference>
<dbReference type="InterPro" id="IPR013785">
    <property type="entry name" value="Aldolase_TIM"/>
</dbReference>
<sequence length="426" mass="47331">MMNVNPIQQRINDHKATGKGGVVSVCSANPDVIIAAAKLAAQYDDLLLVESTSNQVDQFGGYTGMKPAEFVAYVKKLLIDNGLSADKLVLGGDHLGPNAWQDQDSVTAMNHSEELIRHYVSAGYQKIHLDCSMSCSDDPVPLTDEIVAERAARLCKIAEDTAKATNQPHDIVYIIGTEVPVPGGAQEDLDVVTPTTPEAARTTFQVHKAIFEKHGLGGVWSRIVGLVVQPAVEFDHHSVVDYIPENAEKLSALANEFPNATFEAHSTDYQKPLAFQHLVRDHFAILKVGPALTFALREAYFALDHIAQDMQLGVSSFKATLEEIMMEKPKYWKKYYLGNEQEQRIARAYSLSDRCRYYLPEPKLQQVISEMKTAFAGKTIPLGLLKQYMPVEFDAVREGKIKGNFEDLVHFHIQLALLPYYEAAKI</sequence>
<dbReference type="GeneID" id="83545510"/>
<name>A0A1H7WMB3_9PAST</name>
<dbReference type="Pfam" id="PF08013">
    <property type="entry name" value="GatZ_KbaZ-like"/>
    <property type="match status" value="1"/>
</dbReference>
<evidence type="ECO:0000256" key="1">
    <source>
        <dbReference type="ARBA" id="ARBA00005191"/>
    </source>
</evidence>
<organism evidence="2 3">
    <name type="scientific">Phocoenobacter skyensis</name>
    <dbReference type="NCBI Taxonomy" id="97481"/>
    <lineage>
        <taxon>Bacteria</taxon>
        <taxon>Pseudomonadati</taxon>
        <taxon>Pseudomonadota</taxon>
        <taxon>Gammaproteobacteria</taxon>
        <taxon>Pasteurellales</taxon>
        <taxon>Pasteurellaceae</taxon>
        <taxon>Phocoenobacter</taxon>
    </lineage>
</organism>
<dbReference type="GO" id="GO:2001059">
    <property type="term" value="P:D-tagatose 6-phosphate catabolic process"/>
    <property type="evidence" value="ECO:0007669"/>
    <property type="project" value="UniProtKB-UniPathway"/>
</dbReference>
<evidence type="ECO:0000313" key="3">
    <source>
        <dbReference type="Proteomes" id="UP000198883"/>
    </source>
</evidence>
<evidence type="ECO:0000313" key="2">
    <source>
        <dbReference type="EMBL" id="SEM22464.1"/>
    </source>
</evidence>
<comment type="pathway">
    <text evidence="1">Carbohydrate metabolism; D-tagatose 6-phosphate degradation; D-glyceraldehyde 3-phosphate and glycerone phosphate from D-tagatose 6-phosphate: step 2/2.</text>
</comment>
<dbReference type="GO" id="GO:0005886">
    <property type="term" value="C:plasma membrane"/>
    <property type="evidence" value="ECO:0007669"/>
    <property type="project" value="TreeGrafter"/>
</dbReference>
<dbReference type="GO" id="GO:0009401">
    <property type="term" value="P:phosphoenolpyruvate-dependent sugar phosphotransferase system"/>
    <property type="evidence" value="ECO:0007669"/>
    <property type="project" value="TreeGrafter"/>
</dbReference>
<dbReference type="STRING" id="97481.SAMN05444853_1098"/>
<dbReference type="UniPathway" id="UPA00704">
    <property type="reaction ID" value="UER00716"/>
</dbReference>
<dbReference type="Proteomes" id="UP000198883">
    <property type="component" value="Unassembled WGS sequence"/>
</dbReference>
<dbReference type="EMBL" id="FOBN01000009">
    <property type="protein sequence ID" value="SEM22464.1"/>
    <property type="molecule type" value="Genomic_DNA"/>
</dbReference>
<accession>A0A1H7WMB3</accession>
<dbReference type="SUPFAM" id="SSF51569">
    <property type="entry name" value="Aldolase"/>
    <property type="match status" value="1"/>
</dbReference>
<gene>
    <name evidence="2" type="ORF">SAMN05444853_1098</name>
</gene>
<dbReference type="PIRSF" id="PIRSF009264">
    <property type="entry name" value="TagBP_ald_AgaZ"/>
    <property type="match status" value="1"/>
</dbReference>
<dbReference type="GO" id="GO:0005975">
    <property type="term" value="P:carbohydrate metabolic process"/>
    <property type="evidence" value="ECO:0007669"/>
    <property type="project" value="InterPro"/>
</dbReference>
<proteinExistence type="predicted"/>
<dbReference type="RefSeq" id="WP_246253114.1">
    <property type="nucleotide sequence ID" value="NZ_CP016180.1"/>
</dbReference>
<dbReference type="AlphaFoldDB" id="A0A1H7WMB3"/>
<dbReference type="PANTHER" id="PTHR32502:SF2">
    <property type="entry name" value="D-TAGATOSE-1,6-BISPHOSPHATE ALDOLASE SUBUNIT KBAZ"/>
    <property type="match status" value="1"/>
</dbReference>
<dbReference type="PANTHER" id="PTHR32502">
    <property type="entry name" value="N-ACETYLGALACTOSAMINE PERMEASE II COMPONENT-RELATED"/>
    <property type="match status" value="1"/>
</dbReference>
<dbReference type="Gene3D" id="1.10.400.20">
    <property type="entry name" value="putative tagatose 6-phosphate kinase domain like"/>
    <property type="match status" value="1"/>
</dbReference>
<protein>
    <submittedName>
        <fullName evidence="2">D-tagatose-1,6-bisphosphate aldolase subunit GatZ/KbaZ</fullName>
    </submittedName>
</protein>
<reference evidence="3" key="1">
    <citation type="submission" date="2016-10" db="EMBL/GenBank/DDBJ databases">
        <authorList>
            <person name="Varghese N."/>
            <person name="Submissions S."/>
        </authorList>
    </citation>
    <scope>NUCLEOTIDE SEQUENCE [LARGE SCALE GENOMIC DNA]</scope>
    <source>
        <strain evidence="3">DSM 24204</strain>
    </source>
</reference>
<dbReference type="Gene3D" id="3.20.20.70">
    <property type="entry name" value="Aldolase class I"/>
    <property type="match status" value="1"/>
</dbReference>
<dbReference type="InterPro" id="IPR012062">
    <property type="entry name" value="GatZ/KbaZ-like"/>
</dbReference>